<feature type="transmembrane region" description="Helical" evidence="5">
    <location>
        <begin position="85"/>
        <end position="105"/>
    </location>
</feature>
<feature type="transmembrane region" description="Helical" evidence="5">
    <location>
        <begin position="56"/>
        <end position="73"/>
    </location>
</feature>
<feature type="transmembrane region" description="Helical" evidence="5">
    <location>
        <begin position="318"/>
        <end position="337"/>
    </location>
</feature>
<name>A0A8S4FSB4_PLUXY</name>
<feature type="domain" description="Major facilitator superfamily (MFS) profile" evidence="6">
    <location>
        <begin position="11"/>
        <end position="468"/>
    </location>
</feature>
<feature type="transmembrane region" description="Helical" evidence="5">
    <location>
        <begin position="349"/>
        <end position="371"/>
    </location>
</feature>
<dbReference type="PROSITE" id="PS00217">
    <property type="entry name" value="SUGAR_TRANSPORT_2"/>
    <property type="match status" value="1"/>
</dbReference>
<feature type="transmembrane region" description="Helical" evidence="5">
    <location>
        <begin position="284"/>
        <end position="306"/>
    </location>
</feature>
<dbReference type="PANTHER" id="PTHR48021">
    <property type="match status" value="1"/>
</dbReference>
<dbReference type="InterPro" id="IPR005828">
    <property type="entry name" value="MFS_sugar_transport-like"/>
</dbReference>
<dbReference type="InterPro" id="IPR036259">
    <property type="entry name" value="MFS_trans_sf"/>
</dbReference>
<evidence type="ECO:0000256" key="5">
    <source>
        <dbReference type="SAM" id="Phobius"/>
    </source>
</evidence>
<evidence type="ECO:0000256" key="4">
    <source>
        <dbReference type="ARBA" id="ARBA00023136"/>
    </source>
</evidence>
<evidence type="ECO:0000313" key="7">
    <source>
        <dbReference type="EMBL" id="CAG9131550.1"/>
    </source>
</evidence>
<dbReference type="PROSITE" id="PS50850">
    <property type="entry name" value="MFS"/>
    <property type="match status" value="1"/>
</dbReference>
<protein>
    <submittedName>
        <fullName evidence="7">(diamondback moth) hypothetical protein</fullName>
    </submittedName>
</protein>
<evidence type="ECO:0000259" key="6">
    <source>
        <dbReference type="PROSITE" id="PS50850"/>
    </source>
</evidence>
<feature type="transmembrane region" description="Helical" evidence="5">
    <location>
        <begin position="413"/>
        <end position="434"/>
    </location>
</feature>
<reference evidence="7" key="1">
    <citation type="submission" date="2020-11" db="EMBL/GenBank/DDBJ databases">
        <authorList>
            <person name="Whiteford S."/>
        </authorList>
    </citation>
    <scope>NUCLEOTIDE SEQUENCE</scope>
</reference>
<organism evidence="7 8">
    <name type="scientific">Plutella xylostella</name>
    <name type="common">Diamondback moth</name>
    <name type="synonym">Plutella maculipennis</name>
    <dbReference type="NCBI Taxonomy" id="51655"/>
    <lineage>
        <taxon>Eukaryota</taxon>
        <taxon>Metazoa</taxon>
        <taxon>Ecdysozoa</taxon>
        <taxon>Arthropoda</taxon>
        <taxon>Hexapoda</taxon>
        <taxon>Insecta</taxon>
        <taxon>Pterygota</taxon>
        <taxon>Neoptera</taxon>
        <taxon>Endopterygota</taxon>
        <taxon>Lepidoptera</taxon>
        <taxon>Glossata</taxon>
        <taxon>Ditrysia</taxon>
        <taxon>Yponomeutoidea</taxon>
        <taxon>Plutellidae</taxon>
        <taxon>Plutella</taxon>
    </lineage>
</organism>
<dbReference type="InterPro" id="IPR005829">
    <property type="entry name" value="Sugar_transporter_CS"/>
</dbReference>
<dbReference type="SUPFAM" id="SSF103473">
    <property type="entry name" value="MFS general substrate transporter"/>
    <property type="match status" value="1"/>
</dbReference>
<dbReference type="EMBL" id="CAJHNJ030000045">
    <property type="protein sequence ID" value="CAG9131550.1"/>
    <property type="molecule type" value="Genomic_DNA"/>
</dbReference>
<evidence type="ECO:0000256" key="3">
    <source>
        <dbReference type="ARBA" id="ARBA00022989"/>
    </source>
</evidence>
<proteinExistence type="predicted"/>
<accession>A0A8S4FSB4</accession>
<evidence type="ECO:0000313" key="8">
    <source>
        <dbReference type="Proteomes" id="UP000653454"/>
    </source>
</evidence>
<gene>
    <name evidence="7" type="ORF">PLXY2_LOCUS10374</name>
</gene>
<keyword evidence="4 5" id="KW-0472">Membrane</keyword>
<dbReference type="GO" id="GO:0016020">
    <property type="term" value="C:membrane"/>
    <property type="evidence" value="ECO:0007669"/>
    <property type="project" value="UniProtKB-SubCell"/>
</dbReference>
<dbReference type="Proteomes" id="UP000653454">
    <property type="component" value="Unassembled WGS sequence"/>
</dbReference>
<feature type="transmembrane region" description="Helical" evidence="5">
    <location>
        <begin position="167"/>
        <end position="185"/>
    </location>
</feature>
<dbReference type="PROSITE" id="PS00216">
    <property type="entry name" value="SUGAR_TRANSPORT_1"/>
    <property type="match status" value="1"/>
</dbReference>
<dbReference type="Gene3D" id="1.20.1250.20">
    <property type="entry name" value="MFS general substrate transporter like domains"/>
    <property type="match status" value="1"/>
</dbReference>
<comment type="subcellular location">
    <subcellularLocation>
        <location evidence="1">Membrane</location>
        <topology evidence="1">Multi-pass membrane protein</topology>
    </subcellularLocation>
</comment>
<dbReference type="InterPro" id="IPR020846">
    <property type="entry name" value="MFS_dom"/>
</dbReference>
<dbReference type="PANTHER" id="PTHR48021:SF33">
    <property type="entry name" value="AT22075P-RELATED"/>
    <property type="match status" value="1"/>
</dbReference>
<comment type="caution">
    <text evidence="7">The sequence shown here is derived from an EMBL/GenBank/DDBJ whole genome shotgun (WGS) entry which is preliminary data.</text>
</comment>
<feature type="transmembrane region" description="Helical" evidence="5">
    <location>
        <begin position="446"/>
        <end position="464"/>
    </location>
</feature>
<dbReference type="GO" id="GO:0022857">
    <property type="term" value="F:transmembrane transporter activity"/>
    <property type="evidence" value="ECO:0007669"/>
    <property type="project" value="InterPro"/>
</dbReference>
<sequence>MKKGVLIQIGVSFLVGLANFSMGYTDVWPSYAIPIFKSVNSPLSGVFTRNQESLIGSIPMLGSLLGTIMSGKIADSIGRKRGEIFFGCINTLACTLICTATSFYLLLGSRLLLGFGNGLNAGIFSIFAGEYSSVSIRGTVIALAAFGYSAGVLVSYIMGWLFSYQVVNYFVLTINVTFTISMCFMKETPIYLLKVGKEKEALNSLKFYRGTKITTQEVIDEFADIKSLVETPKQQEMKIFSDIDNNNEDPEKEKLRHATDEAYVKPSNRSAWKALLSSKSSLRALFTISLLICLAVCMGMVTILTYAGTLFSKAVPNLSPDLCAIALAVANITGSGLPIVMSDWVGRRILMITSSVLVSCCLVTLGVLIRWPLAPDWMIPVVVLMYCFCYQLGSGSVPYMLNSECYVPEVKSLCIVLSMSVMFISNFIMLAAYTATVDLLGLDGTFFLYAAVAAASAVVSYLIVPETSGITTEAIQEKFARGFLQYRVLVKE</sequence>
<dbReference type="Pfam" id="PF00083">
    <property type="entry name" value="Sugar_tr"/>
    <property type="match status" value="2"/>
</dbReference>
<feature type="transmembrane region" description="Helical" evidence="5">
    <location>
        <begin position="140"/>
        <end position="161"/>
    </location>
</feature>
<dbReference type="InterPro" id="IPR050549">
    <property type="entry name" value="MFS_Trehalose_Transporter"/>
</dbReference>
<dbReference type="AlphaFoldDB" id="A0A8S4FSB4"/>
<feature type="transmembrane region" description="Helical" evidence="5">
    <location>
        <begin position="111"/>
        <end position="128"/>
    </location>
</feature>
<evidence type="ECO:0000256" key="2">
    <source>
        <dbReference type="ARBA" id="ARBA00022692"/>
    </source>
</evidence>
<feature type="transmembrane region" description="Helical" evidence="5">
    <location>
        <begin position="377"/>
        <end position="401"/>
    </location>
</feature>
<keyword evidence="2 5" id="KW-0812">Transmembrane</keyword>
<keyword evidence="3 5" id="KW-1133">Transmembrane helix</keyword>
<evidence type="ECO:0000256" key="1">
    <source>
        <dbReference type="ARBA" id="ARBA00004141"/>
    </source>
</evidence>
<keyword evidence="8" id="KW-1185">Reference proteome</keyword>